<evidence type="ECO:0000256" key="2">
    <source>
        <dbReference type="ARBA" id="ARBA00023125"/>
    </source>
</evidence>
<dbReference type="InterPro" id="IPR050109">
    <property type="entry name" value="HTH-type_TetR-like_transc_reg"/>
</dbReference>
<keyword evidence="1" id="KW-0805">Transcription regulation</keyword>
<name>A0ABW2PDU6_9ACTN</name>
<feature type="DNA-binding region" description="H-T-H motif" evidence="4">
    <location>
        <begin position="36"/>
        <end position="55"/>
    </location>
</feature>
<comment type="caution">
    <text evidence="7">The sequence shown here is derived from an EMBL/GenBank/DDBJ whole genome shotgun (WGS) entry which is preliminary data.</text>
</comment>
<organism evidence="7 8">
    <name type="scientific">Sphaerisporangium rhizosphaerae</name>
    <dbReference type="NCBI Taxonomy" id="2269375"/>
    <lineage>
        <taxon>Bacteria</taxon>
        <taxon>Bacillati</taxon>
        <taxon>Actinomycetota</taxon>
        <taxon>Actinomycetes</taxon>
        <taxon>Streptosporangiales</taxon>
        <taxon>Streptosporangiaceae</taxon>
        <taxon>Sphaerisporangium</taxon>
    </lineage>
</organism>
<dbReference type="PROSITE" id="PS50977">
    <property type="entry name" value="HTH_TETR_2"/>
    <property type="match status" value="1"/>
</dbReference>
<protein>
    <submittedName>
        <fullName evidence="7">TetR/AcrR family transcriptional regulator</fullName>
    </submittedName>
</protein>
<accession>A0ABW2PDU6</accession>
<dbReference type="PANTHER" id="PTHR30055:SF234">
    <property type="entry name" value="HTH-TYPE TRANSCRIPTIONAL REGULATOR BETI"/>
    <property type="match status" value="1"/>
</dbReference>
<dbReference type="PANTHER" id="PTHR30055">
    <property type="entry name" value="HTH-TYPE TRANSCRIPTIONAL REGULATOR RUTR"/>
    <property type="match status" value="1"/>
</dbReference>
<dbReference type="Proteomes" id="UP001596496">
    <property type="component" value="Unassembled WGS sequence"/>
</dbReference>
<reference evidence="8" key="1">
    <citation type="journal article" date="2019" name="Int. J. Syst. Evol. Microbiol.">
        <title>The Global Catalogue of Microorganisms (GCM) 10K type strain sequencing project: providing services to taxonomists for standard genome sequencing and annotation.</title>
        <authorList>
            <consortium name="The Broad Institute Genomics Platform"/>
            <consortium name="The Broad Institute Genome Sequencing Center for Infectious Disease"/>
            <person name="Wu L."/>
            <person name="Ma J."/>
        </authorList>
    </citation>
    <scope>NUCLEOTIDE SEQUENCE [LARGE SCALE GENOMIC DNA]</scope>
    <source>
        <strain evidence="8">CECT 7649</strain>
    </source>
</reference>
<dbReference type="SUPFAM" id="SSF46689">
    <property type="entry name" value="Homeodomain-like"/>
    <property type="match status" value="1"/>
</dbReference>
<dbReference type="InterPro" id="IPR009057">
    <property type="entry name" value="Homeodomain-like_sf"/>
</dbReference>
<dbReference type="EMBL" id="JBHTCG010000041">
    <property type="protein sequence ID" value="MFC7387632.1"/>
    <property type="molecule type" value="Genomic_DNA"/>
</dbReference>
<evidence type="ECO:0000256" key="5">
    <source>
        <dbReference type="SAM" id="MobiDB-lite"/>
    </source>
</evidence>
<feature type="compositionally biased region" description="Gly residues" evidence="5">
    <location>
        <begin position="162"/>
        <end position="173"/>
    </location>
</feature>
<evidence type="ECO:0000259" key="6">
    <source>
        <dbReference type="PROSITE" id="PS50977"/>
    </source>
</evidence>
<feature type="compositionally biased region" description="Low complexity" evidence="5">
    <location>
        <begin position="117"/>
        <end position="126"/>
    </location>
</feature>
<feature type="region of interest" description="Disordered" evidence="5">
    <location>
        <begin position="116"/>
        <end position="191"/>
    </location>
</feature>
<evidence type="ECO:0000313" key="7">
    <source>
        <dbReference type="EMBL" id="MFC7387632.1"/>
    </source>
</evidence>
<dbReference type="PRINTS" id="PR00455">
    <property type="entry name" value="HTHTETR"/>
</dbReference>
<sequence>MTETRRRAPGMTPEQRRDMIVKAALPLVAEHGAAVTTAQVARAAAIGEATIFRVFADKDALLDACVLQALDPAHALREIAEVPLDQPLAARLAEAAEALRAHLDRMGAVIGALHATGRAGRPAPGGDAAGDGRRGEGEAVAAAGRGGPDAGRGRGEADAAGAGDGAGAAGGDEPGAVEGRDRPAGTSGREASVARTIAAVAELFEPERASLRLPPERLAAIYLSMLYARPGLGGGDREPVRAQELAEVFVHGALA</sequence>
<dbReference type="RefSeq" id="WP_380831423.1">
    <property type="nucleotide sequence ID" value="NZ_JBHTCG010000041.1"/>
</dbReference>
<evidence type="ECO:0000256" key="3">
    <source>
        <dbReference type="ARBA" id="ARBA00023163"/>
    </source>
</evidence>
<dbReference type="InterPro" id="IPR001647">
    <property type="entry name" value="HTH_TetR"/>
</dbReference>
<evidence type="ECO:0000256" key="4">
    <source>
        <dbReference type="PROSITE-ProRule" id="PRU00335"/>
    </source>
</evidence>
<gene>
    <name evidence="7" type="ORF">ACFQSB_35880</name>
</gene>
<keyword evidence="3" id="KW-0804">Transcription</keyword>
<feature type="domain" description="HTH tetR-type" evidence="6">
    <location>
        <begin position="14"/>
        <end position="73"/>
    </location>
</feature>
<dbReference type="Pfam" id="PF00440">
    <property type="entry name" value="TetR_N"/>
    <property type="match status" value="1"/>
</dbReference>
<proteinExistence type="predicted"/>
<evidence type="ECO:0000313" key="8">
    <source>
        <dbReference type="Proteomes" id="UP001596496"/>
    </source>
</evidence>
<keyword evidence="8" id="KW-1185">Reference proteome</keyword>
<evidence type="ECO:0000256" key="1">
    <source>
        <dbReference type="ARBA" id="ARBA00023015"/>
    </source>
</evidence>
<dbReference type="Gene3D" id="1.10.357.10">
    <property type="entry name" value="Tetracycline Repressor, domain 2"/>
    <property type="match status" value="1"/>
</dbReference>
<keyword evidence="2 4" id="KW-0238">DNA-binding</keyword>